<keyword evidence="3" id="KW-1185">Reference proteome</keyword>
<feature type="region of interest" description="Disordered" evidence="1">
    <location>
        <begin position="85"/>
        <end position="112"/>
    </location>
</feature>
<accession>A0ABD0LKT6</accession>
<evidence type="ECO:0000313" key="2">
    <source>
        <dbReference type="EMBL" id="KAK7500156.1"/>
    </source>
</evidence>
<feature type="compositionally biased region" description="Polar residues" evidence="1">
    <location>
        <begin position="101"/>
        <end position="112"/>
    </location>
</feature>
<dbReference type="AlphaFoldDB" id="A0ABD0LKT6"/>
<name>A0ABD0LKT6_9CAEN</name>
<protein>
    <submittedName>
        <fullName evidence="2">Uncharacterized protein</fullName>
    </submittedName>
</protein>
<dbReference type="Proteomes" id="UP001519460">
    <property type="component" value="Unassembled WGS sequence"/>
</dbReference>
<gene>
    <name evidence="2" type="ORF">BaRGS_00008703</name>
</gene>
<comment type="caution">
    <text evidence="2">The sequence shown here is derived from an EMBL/GenBank/DDBJ whole genome shotgun (WGS) entry which is preliminary data.</text>
</comment>
<proteinExistence type="predicted"/>
<reference evidence="2 3" key="1">
    <citation type="journal article" date="2023" name="Sci. Data">
        <title>Genome assembly of the Korean intertidal mud-creeper Batillaria attramentaria.</title>
        <authorList>
            <person name="Patra A.K."/>
            <person name="Ho P.T."/>
            <person name="Jun S."/>
            <person name="Lee S.J."/>
            <person name="Kim Y."/>
            <person name="Won Y.J."/>
        </authorList>
    </citation>
    <scope>NUCLEOTIDE SEQUENCE [LARGE SCALE GENOMIC DNA]</scope>
    <source>
        <strain evidence="2">Wonlab-2016</strain>
    </source>
</reference>
<sequence>MQWEEEQVMIRVARAASQIYKEMAFQYDGQQLSSATSRRICDGVNVQRKNVMVEVLGRLIEWLTADSDNQSHGGVVEGQLLSGNRTWSRTETRHTDGQPPLSCQTQRDGIASRGQQPSFLTTEHANMIPGALNITTAPPQGLDDVGGLLQYLTLMTSARLLW</sequence>
<organism evidence="2 3">
    <name type="scientific">Batillaria attramentaria</name>
    <dbReference type="NCBI Taxonomy" id="370345"/>
    <lineage>
        <taxon>Eukaryota</taxon>
        <taxon>Metazoa</taxon>
        <taxon>Spiralia</taxon>
        <taxon>Lophotrochozoa</taxon>
        <taxon>Mollusca</taxon>
        <taxon>Gastropoda</taxon>
        <taxon>Caenogastropoda</taxon>
        <taxon>Sorbeoconcha</taxon>
        <taxon>Cerithioidea</taxon>
        <taxon>Batillariidae</taxon>
        <taxon>Batillaria</taxon>
    </lineage>
</organism>
<dbReference type="EMBL" id="JACVVK020000039">
    <property type="protein sequence ID" value="KAK7500156.1"/>
    <property type="molecule type" value="Genomic_DNA"/>
</dbReference>
<evidence type="ECO:0000313" key="3">
    <source>
        <dbReference type="Proteomes" id="UP001519460"/>
    </source>
</evidence>
<evidence type="ECO:0000256" key="1">
    <source>
        <dbReference type="SAM" id="MobiDB-lite"/>
    </source>
</evidence>